<keyword evidence="2" id="KW-1185">Reference proteome</keyword>
<sequence>MNHQCETTQSVCLHGAKILNEVAHAIAIEIQHIFLSYPIRYHLVICFVAGRILKAEFIVPVEYLNS</sequence>
<organism evidence="1 2">
    <name type="scientific">Clunio marinus</name>
    <dbReference type="NCBI Taxonomy" id="568069"/>
    <lineage>
        <taxon>Eukaryota</taxon>
        <taxon>Metazoa</taxon>
        <taxon>Ecdysozoa</taxon>
        <taxon>Arthropoda</taxon>
        <taxon>Hexapoda</taxon>
        <taxon>Insecta</taxon>
        <taxon>Pterygota</taxon>
        <taxon>Neoptera</taxon>
        <taxon>Endopterygota</taxon>
        <taxon>Diptera</taxon>
        <taxon>Nematocera</taxon>
        <taxon>Chironomoidea</taxon>
        <taxon>Chironomidae</taxon>
        <taxon>Clunio</taxon>
    </lineage>
</organism>
<dbReference type="EMBL" id="CVRI01000020">
    <property type="protein sequence ID" value="CRK90739.1"/>
    <property type="molecule type" value="Genomic_DNA"/>
</dbReference>
<dbReference type="Proteomes" id="UP000183832">
    <property type="component" value="Unassembled WGS sequence"/>
</dbReference>
<name>A0A1J1HRY5_9DIPT</name>
<dbReference type="AlphaFoldDB" id="A0A1J1HRY5"/>
<reference evidence="1 2" key="1">
    <citation type="submission" date="2015-04" db="EMBL/GenBank/DDBJ databases">
        <authorList>
            <person name="Syromyatnikov M.Y."/>
            <person name="Popov V.N."/>
        </authorList>
    </citation>
    <scope>NUCLEOTIDE SEQUENCE [LARGE SCALE GENOMIC DNA]</scope>
</reference>
<gene>
    <name evidence="1" type="ORF">CLUMA_CG004431</name>
</gene>
<evidence type="ECO:0000313" key="2">
    <source>
        <dbReference type="Proteomes" id="UP000183832"/>
    </source>
</evidence>
<proteinExistence type="predicted"/>
<protein>
    <submittedName>
        <fullName evidence="1">CLUMA_CG004431, isoform A</fullName>
    </submittedName>
</protein>
<accession>A0A1J1HRY5</accession>
<evidence type="ECO:0000313" key="1">
    <source>
        <dbReference type="EMBL" id="CRK90739.1"/>
    </source>
</evidence>